<evidence type="ECO:0000313" key="3">
    <source>
        <dbReference type="Proteomes" id="UP000249746"/>
    </source>
</evidence>
<dbReference type="RefSeq" id="WP_111230441.1">
    <property type="nucleotide sequence ID" value="NZ_NBIU01000032.1"/>
</dbReference>
<organism evidence="2 3">
    <name type="scientific">Helicobacter valdiviensis</name>
    <dbReference type="NCBI Taxonomy" id="1458358"/>
    <lineage>
        <taxon>Bacteria</taxon>
        <taxon>Pseudomonadati</taxon>
        <taxon>Campylobacterota</taxon>
        <taxon>Epsilonproteobacteria</taxon>
        <taxon>Campylobacterales</taxon>
        <taxon>Helicobacteraceae</taxon>
        <taxon>Helicobacter</taxon>
    </lineage>
</organism>
<protein>
    <submittedName>
        <fullName evidence="2">Uncharacterized protein</fullName>
    </submittedName>
</protein>
<dbReference type="EMBL" id="NBIU01000032">
    <property type="protein sequence ID" value="PZT47491.1"/>
    <property type="molecule type" value="Genomic_DNA"/>
</dbReference>
<evidence type="ECO:0000313" key="2">
    <source>
        <dbReference type="EMBL" id="PZT47491.1"/>
    </source>
</evidence>
<dbReference type="AlphaFoldDB" id="A0A2W6MU48"/>
<evidence type="ECO:0000256" key="1">
    <source>
        <dbReference type="SAM" id="SignalP"/>
    </source>
</evidence>
<feature type="chain" id="PRO_5016143388" evidence="1">
    <location>
        <begin position="20"/>
        <end position="181"/>
    </location>
</feature>
<gene>
    <name evidence="2" type="ORF">B6S12_08845</name>
</gene>
<sequence length="181" mass="20947">MFFARLLAIVVLFSSIVFADITGIIEEQNTLTQKCETYMEEINKKDIGDVYPFFLKEGKEVNKNDFVYLNLNAGKADAFIRLYEFKNTSLQNAYENLKSILKNNENIKIRSILPKVNAEDALKFQVSVGNENDGHTCYIYKNPNELWIKSIPQKGEEFIFILKQVGENSKLYYYGKITLKD</sequence>
<keyword evidence="3" id="KW-1185">Reference proteome</keyword>
<proteinExistence type="predicted"/>
<keyword evidence="1" id="KW-0732">Signal</keyword>
<reference evidence="2 3" key="1">
    <citation type="submission" date="2017-03" db="EMBL/GenBank/DDBJ databases">
        <title>Genomic and clinical evidence uncovers the enterohepatic species Helicobacter valdiviensis as a potential human intestinal pathogen.</title>
        <authorList>
            <person name="Fresia P."/>
            <person name="Jara R."/>
            <person name="Sierra R."/>
            <person name="Ferres I."/>
            <person name="Greif G."/>
            <person name="Iraola G."/>
            <person name="Collado L."/>
        </authorList>
    </citation>
    <scope>NUCLEOTIDE SEQUENCE [LARGE SCALE GENOMIC DNA]</scope>
    <source>
        <strain evidence="2 3">WBE14</strain>
    </source>
</reference>
<dbReference type="OrthoDB" id="5325679at2"/>
<name>A0A2W6MU48_9HELI</name>
<feature type="signal peptide" evidence="1">
    <location>
        <begin position="1"/>
        <end position="19"/>
    </location>
</feature>
<comment type="caution">
    <text evidence="2">The sequence shown here is derived from an EMBL/GenBank/DDBJ whole genome shotgun (WGS) entry which is preliminary data.</text>
</comment>
<dbReference type="Proteomes" id="UP000249746">
    <property type="component" value="Unassembled WGS sequence"/>
</dbReference>
<accession>A0A2W6MU48</accession>